<organism evidence="2 3">
    <name type="scientific">Microbacterium koreense</name>
    <dbReference type="NCBI Taxonomy" id="323761"/>
    <lineage>
        <taxon>Bacteria</taxon>
        <taxon>Bacillati</taxon>
        <taxon>Actinomycetota</taxon>
        <taxon>Actinomycetes</taxon>
        <taxon>Micrococcales</taxon>
        <taxon>Microbacteriaceae</taxon>
        <taxon>Microbacterium</taxon>
    </lineage>
</organism>
<keyword evidence="3" id="KW-1185">Reference proteome</keyword>
<comment type="caution">
    <text evidence="2">The sequence shown here is derived from an EMBL/GenBank/DDBJ whole genome shotgun (WGS) entry which is preliminary data.</text>
</comment>
<dbReference type="Proteomes" id="UP001597042">
    <property type="component" value="Unassembled WGS sequence"/>
</dbReference>
<dbReference type="Gene3D" id="1.10.10.10">
    <property type="entry name" value="Winged helix-like DNA-binding domain superfamily/Winged helix DNA-binding domain"/>
    <property type="match status" value="1"/>
</dbReference>
<evidence type="ECO:0000313" key="2">
    <source>
        <dbReference type="EMBL" id="MFD0781935.1"/>
    </source>
</evidence>
<dbReference type="PANTHER" id="PTHR18964:SF173">
    <property type="entry name" value="GLUCOKINASE"/>
    <property type="match status" value="1"/>
</dbReference>
<dbReference type="SUPFAM" id="SSF53067">
    <property type="entry name" value="Actin-like ATPase domain"/>
    <property type="match status" value="1"/>
</dbReference>
<sequence>MARTDDEYAIDEITAELLGLIRSGRAQSRAQLGQLSGFARATVASRLDLLLSADLVKFDEFLRGTGGRPASRLVLNARRGVLLGADIGGSHTRVAVYDLHGETLAVSDHVIDVNDGPRSVLGLVGREFDLLVSSHGFAATDVLGIAIGLPGPIEQATGRVVRPPTMRGWDGADVRGIFRRRYPRVPVAVDKDANIMAVGEYHALADPPPDVLLLKVGMGIGGGIIANGQVVRGGQGAAGDLGHLPRTGGAPCRCGQDGCAEATAGGWAIAHELRAAGFSHVRTSQDIVDLVRDGQPTAVALLHRAGQRLGEVLSEAIGVLNPSVIVVGGNLAVANDDLLNVIRHQVATHSHPLATKGLRIELGVLGRDAGIRGAGRLAADAAFEGEALAALLT</sequence>
<dbReference type="PANTHER" id="PTHR18964">
    <property type="entry name" value="ROK (REPRESSOR, ORF, KINASE) FAMILY"/>
    <property type="match status" value="1"/>
</dbReference>
<proteinExistence type="inferred from homology"/>
<protein>
    <submittedName>
        <fullName evidence="2">ROK family protein</fullName>
    </submittedName>
</protein>
<dbReference type="SUPFAM" id="SSF46785">
    <property type="entry name" value="Winged helix' DNA-binding domain"/>
    <property type="match status" value="1"/>
</dbReference>
<comment type="similarity">
    <text evidence="1">Belongs to the ROK (NagC/XylR) family.</text>
</comment>
<evidence type="ECO:0000256" key="1">
    <source>
        <dbReference type="ARBA" id="ARBA00006479"/>
    </source>
</evidence>
<dbReference type="InterPro" id="IPR049874">
    <property type="entry name" value="ROK_cs"/>
</dbReference>
<dbReference type="Pfam" id="PF00480">
    <property type="entry name" value="ROK"/>
    <property type="match status" value="1"/>
</dbReference>
<dbReference type="Gene3D" id="3.30.420.40">
    <property type="match status" value="2"/>
</dbReference>
<evidence type="ECO:0000313" key="3">
    <source>
        <dbReference type="Proteomes" id="UP001597042"/>
    </source>
</evidence>
<dbReference type="InterPro" id="IPR036390">
    <property type="entry name" value="WH_DNA-bd_sf"/>
</dbReference>
<dbReference type="PROSITE" id="PS01125">
    <property type="entry name" value="ROK"/>
    <property type="match status" value="1"/>
</dbReference>
<dbReference type="EMBL" id="JBHTIM010000001">
    <property type="protein sequence ID" value="MFD0781935.1"/>
    <property type="molecule type" value="Genomic_DNA"/>
</dbReference>
<dbReference type="InterPro" id="IPR000600">
    <property type="entry name" value="ROK"/>
</dbReference>
<gene>
    <name evidence="2" type="ORF">ACFQZV_11595</name>
</gene>
<accession>A0ABW2ZTK2</accession>
<dbReference type="InterPro" id="IPR036388">
    <property type="entry name" value="WH-like_DNA-bd_sf"/>
</dbReference>
<name>A0ABW2ZTK2_9MICO</name>
<dbReference type="RefSeq" id="WP_378749681.1">
    <property type="nucleotide sequence ID" value="NZ_JBHSSV010000001.1"/>
</dbReference>
<reference evidence="3" key="1">
    <citation type="journal article" date="2019" name="Int. J. Syst. Evol. Microbiol.">
        <title>The Global Catalogue of Microorganisms (GCM) 10K type strain sequencing project: providing services to taxonomists for standard genome sequencing and annotation.</title>
        <authorList>
            <consortium name="The Broad Institute Genomics Platform"/>
            <consortium name="The Broad Institute Genome Sequencing Center for Infectious Disease"/>
            <person name="Wu L."/>
            <person name="Ma J."/>
        </authorList>
    </citation>
    <scope>NUCLEOTIDE SEQUENCE [LARGE SCALE GENOMIC DNA]</scope>
    <source>
        <strain evidence="3">CCUG 50754</strain>
    </source>
</reference>
<dbReference type="InterPro" id="IPR043129">
    <property type="entry name" value="ATPase_NBD"/>
</dbReference>